<evidence type="ECO:0000259" key="4">
    <source>
        <dbReference type="PROSITE" id="PS50932"/>
    </source>
</evidence>
<dbReference type="CDD" id="cd06267">
    <property type="entry name" value="PBP1_LacI_sugar_binding-like"/>
    <property type="match status" value="1"/>
</dbReference>
<dbReference type="InterPro" id="IPR000843">
    <property type="entry name" value="HTH_LacI"/>
</dbReference>
<reference evidence="6" key="1">
    <citation type="journal article" date="2019" name="Int. J. Syst. Evol. Microbiol.">
        <title>The Global Catalogue of Microorganisms (GCM) 10K type strain sequencing project: providing services to taxonomists for standard genome sequencing and annotation.</title>
        <authorList>
            <consortium name="The Broad Institute Genomics Platform"/>
            <consortium name="The Broad Institute Genome Sequencing Center for Infectious Disease"/>
            <person name="Wu L."/>
            <person name="Ma J."/>
        </authorList>
    </citation>
    <scope>NUCLEOTIDE SEQUENCE [LARGE SCALE GENOMIC DNA]</scope>
    <source>
        <strain evidence="6">JCM 30846</strain>
    </source>
</reference>
<dbReference type="SMART" id="SM00354">
    <property type="entry name" value="HTH_LACI"/>
    <property type="match status" value="1"/>
</dbReference>
<evidence type="ECO:0000313" key="6">
    <source>
        <dbReference type="Proteomes" id="UP001499884"/>
    </source>
</evidence>
<dbReference type="CDD" id="cd01392">
    <property type="entry name" value="HTH_LacI"/>
    <property type="match status" value="1"/>
</dbReference>
<keyword evidence="6" id="KW-1185">Reference proteome</keyword>
<sequence length="333" mass="34201">MRRVTLADVARAAGVAKATASRALSADNPEVGAATRVRIREIAAELGYQPSVVAQALSTGRVRLIVLFVPAAETGWAQVLSGAMAEAEQRGYQVLVRPLGADAPQDQAGLPVDGAVLVGRARVPAGWDASRPVVIVDEDLSDADATVVRTANWSAGYQAGRHLVEQHRTSAVVLVPHHRAGGAQARAAGCQAAFAEAGAELPSGRVLEAGRDAEPRAGLDAALGRGLRPDGVFACTDETAVAALGSLGRAGLRVPEDVALVCFGDEHLARQAGPSLAVVPRPVAELGARAVQLLVRAIEGAAEPPEVHELPVRLVAGVPQGRSEHAARGSVSA</sequence>
<dbReference type="Pfam" id="PF00356">
    <property type="entry name" value="LacI"/>
    <property type="match status" value="1"/>
</dbReference>
<dbReference type="EMBL" id="BAABEP010000009">
    <property type="protein sequence ID" value="GAA3722313.1"/>
    <property type="molecule type" value="Genomic_DNA"/>
</dbReference>
<accession>A0ABP7ERG0</accession>
<dbReference type="SUPFAM" id="SSF53822">
    <property type="entry name" value="Periplasmic binding protein-like I"/>
    <property type="match status" value="1"/>
</dbReference>
<dbReference type="Gene3D" id="1.10.260.40">
    <property type="entry name" value="lambda repressor-like DNA-binding domains"/>
    <property type="match status" value="1"/>
</dbReference>
<dbReference type="SUPFAM" id="SSF47413">
    <property type="entry name" value="lambda repressor-like DNA-binding domains"/>
    <property type="match status" value="1"/>
</dbReference>
<feature type="domain" description="HTH lacI-type" evidence="4">
    <location>
        <begin position="4"/>
        <end position="59"/>
    </location>
</feature>
<dbReference type="InterPro" id="IPR046335">
    <property type="entry name" value="LacI/GalR-like_sensor"/>
</dbReference>
<proteinExistence type="predicted"/>
<dbReference type="Pfam" id="PF13377">
    <property type="entry name" value="Peripla_BP_3"/>
    <property type="match status" value="1"/>
</dbReference>
<gene>
    <name evidence="5" type="ORF">GCM10023082_20150</name>
</gene>
<keyword evidence="2 5" id="KW-0238">DNA-binding</keyword>
<comment type="caution">
    <text evidence="5">The sequence shown here is derived from an EMBL/GenBank/DDBJ whole genome shotgun (WGS) entry which is preliminary data.</text>
</comment>
<evidence type="ECO:0000256" key="1">
    <source>
        <dbReference type="ARBA" id="ARBA00023015"/>
    </source>
</evidence>
<organism evidence="5 6">
    <name type="scientific">Streptomyces tremellae</name>
    <dbReference type="NCBI Taxonomy" id="1124239"/>
    <lineage>
        <taxon>Bacteria</taxon>
        <taxon>Bacillati</taxon>
        <taxon>Actinomycetota</taxon>
        <taxon>Actinomycetes</taxon>
        <taxon>Kitasatosporales</taxon>
        <taxon>Streptomycetaceae</taxon>
        <taxon>Streptomyces</taxon>
    </lineage>
</organism>
<evidence type="ECO:0000256" key="2">
    <source>
        <dbReference type="ARBA" id="ARBA00023125"/>
    </source>
</evidence>
<dbReference type="PROSITE" id="PS50932">
    <property type="entry name" value="HTH_LACI_2"/>
    <property type="match status" value="1"/>
</dbReference>
<keyword evidence="1" id="KW-0805">Transcription regulation</keyword>
<dbReference type="GO" id="GO:0003677">
    <property type="term" value="F:DNA binding"/>
    <property type="evidence" value="ECO:0007669"/>
    <property type="project" value="UniProtKB-KW"/>
</dbReference>
<dbReference type="InterPro" id="IPR028082">
    <property type="entry name" value="Peripla_BP_I"/>
</dbReference>
<dbReference type="Proteomes" id="UP001499884">
    <property type="component" value="Unassembled WGS sequence"/>
</dbReference>
<dbReference type="Gene3D" id="3.40.50.2300">
    <property type="match status" value="2"/>
</dbReference>
<name>A0ABP7ERG0_9ACTN</name>
<keyword evidence="3" id="KW-0804">Transcription</keyword>
<dbReference type="InterPro" id="IPR010982">
    <property type="entry name" value="Lambda_DNA-bd_dom_sf"/>
</dbReference>
<dbReference type="PANTHER" id="PTHR30146">
    <property type="entry name" value="LACI-RELATED TRANSCRIPTIONAL REPRESSOR"/>
    <property type="match status" value="1"/>
</dbReference>
<evidence type="ECO:0000256" key="3">
    <source>
        <dbReference type="ARBA" id="ARBA00023163"/>
    </source>
</evidence>
<protein>
    <submittedName>
        <fullName evidence="5">LacI family DNA-binding transcriptional regulator</fullName>
    </submittedName>
</protein>
<evidence type="ECO:0000313" key="5">
    <source>
        <dbReference type="EMBL" id="GAA3722313.1"/>
    </source>
</evidence>
<dbReference type="PANTHER" id="PTHR30146:SF109">
    <property type="entry name" value="HTH-TYPE TRANSCRIPTIONAL REGULATOR GALS"/>
    <property type="match status" value="1"/>
</dbReference>